<evidence type="ECO:0000259" key="4">
    <source>
        <dbReference type="Pfam" id="PF00004"/>
    </source>
</evidence>
<keyword evidence="2" id="KW-0547">Nucleotide-binding</keyword>
<feature type="domain" description="ATPase AAA-type core" evidence="4">
    <location>
        <begin position="26"/>
        <end position="84"/>
    </location>
</feature>
<comment type="similarity">
    <text evidence="1">Belongs to the AAA ATPase family.</text>
</comment>
<dbReference type="InterPro" id="IPR003959">
    <property type="entry name" value="ATPase_AAA_core"/>
</dbReference>
<dbReference type="GO" id="GO:0006337">
    <property type="term" value="P:nucleosome disassembly"/>
    <property type="evidence" value="ECO:0007669"/>
    <property type="project" value="TreeGrafter"/>
</dbReference>
<keyword evidence="3" id="KW-0067">ATP-binding</keyword>
<dbReference type="GO" id="GO:0042393">
    <property type="term" value="F:histone binding"/>
    <property type="evidence" value="ECO:0007669"/>
    <property type="project" value="TreeGrafter"/>
</dbReference>
<dbReference type="Pfam" id="PF00004">
    <property type="entry name" value="AAA"/>
    <property type="match status" value="1"/>
</dbReference>
<comment type="caution">
    <text evidence="5">The sequence shown here is derived from an EMBL/GenBank/DDBJ whole genome shotgun (WGS) entry which is preliminary data.</text>
</comment>
<dbReference type="GO" id="GO:0003682">
    <property type="term" value="F:chromatin binding"/>
    <property type="evidence" value="ECO:0007669"/>
    <property type="project" value="TreeGrafter"/>
</dbReference>
<dbReference type="GO" id="GO:0005524">
    <property type="term" value="F:ATP binding"/>
    <property type="evidence" value="ECO:0007669"/>
    <property type="project" value="UniProtKB-KW"/>
</dbReference>
<dbReference type="PANTHER" id="PTHR23069">
    <property type="entry name" value="AAA DOMAIN-CONTAINING"/>
    <property type="match status" value="1"/>
</dbReference>
<dbReference type="EMBL" id="BLLF01000040">
    <property type="protein sequence ID" value="GFH06467.1"/>
    <property type="molecule type" value="Genomic_DNA"/>
</dbReference>
<keyword evidence="6" id="KW-1185">Reference proteome</keyword>
<dbReference type="SUPFAM" id="SSF52540">
    <property type="entry name" value="P-loop containing nucleoside triphosphate hydrolases"/>
    <property type="match status" value="1"/>
</dbReference>
<organism evidence="5 6">
    <name type="scientific">Haematococcus lacustris</name>
    <name type="common">Green alga</name>
    <name type="synonym">Haematococcus pluvialis</name>
    <dbReference type="NCBI Taxonomy" id="44745"/>
    <lineage>
        <taxon>Eukaryota</taxon>
        <taxon>Viridiplantae</taxon>
        <taxon>Chlorophyta</taxon>
        <taxon>core chlorophytes</taxon>
        <taxon>Chlorophyceae</taxon>
        <taxon>CS clade</taxon>
        <taxon>Chlamydomonadales</taxon>
        <taxon>Haematococcaceae</taxon>
        <taxon>Haematococcus</taxon>
    </lineage>
</organism>
<dbReference type="GO" id="GO:0016887">
    <property type="term" value="F:ATP hydrolysis activity"/>
    <property type="evidence" value="ECO:0007669"/>
    <property type="project" value="InterPro"/>
</dbReference>
<protein>
    <submittedName>
        <fullName evidence="5">PHD-type domain-containing protein</fullName>
    </submittedName>
</protein>
<evidence type="ECO:0000256" key="2">
    <source>
        <dbReference type="ARBA" id="ARBA00022741"/>
    </source>
</evidence>
<dbReference type="GO" id="GO:0006334">
    <property type="term" value="P:nucleosome assembly"/>
    <property type="evidence" value="ECO:0007669"/>
    <property type="project" value="TreeGrafter"/>
</dbReference>
<dbReference type="GO" id="GO:0045815">
    <property type="term" value="P:transcription initiation-coupled chromatin remodeling"/>
    <property type="evidence" value="ECO:0007669"/>
    <property type="project" value="TreeGrafter"/>
</dbReference>
<accession>A0A699Y8G6</accession>
<evidence type="ECO:0000313" key="5">
    <source>
        <dbReference type="EMBL" id="GFH06467.1"/>
    </source>
</evidence>
<reference evidence="5 6" key="1">
    <citation type="submission" date="2020-02" db="EMBL/GenBank/DDBJ databases">
        <title>Draft genome sequence of Haematococcus lacustris strain NIES-144.</title>
        <authorList>
            <person name="Morimoto D."/>
            <person name="Nakagawa S."/>
            <person name="Yoshida T."/>
            <person name="Sawayama S."/>
        </authorList>
    </citation>
    <scope>NUCLEOTIDE SEQUENCE [LARGE SCALE GENOMIC DNA]</scope>
    <source>
        <strain evidence="5 6">NIES-144</strain>
    </source>
</reference>
<proteinExistence type="inferred from homology"/>
<evidence type="ECO:0000256" key="1">
    <source>
        <dbReference type="ARBA" id="ARBA00006914"/>
    </source>
</evidence>
<dbReference type="PANTHER" id="PTHR23069:SF7">
    <property type="entry name" value="P-LOOP CONTAINING NUCLEOSIDE TRIPHOSPHATE HYDROLASES SUPERFAMILY PROTEIN"/>
    <property type="match status" value="1"/>
</dbReference>
<name>A0A699Y8G6_HAELA</name>
<dbReference type="Gene3D" id="3.40.50.300">
    <property type="entry name" value="P-loop containing nucleotide triphosphate hydrolases"/>
    <property type="match status" value="1"/>
</dbReference>
<evidence type="ECO:0000256" key="3">
    <source>
        <dbReference type="ARBA" id="ARBA00022840"/>
    </source>
</evidence>
<dbReference type="InterPro" id="IPR027417">
    <property type="entry name" value="P-loop_NTPase"/>
</dbReference>
<dbReference type="InterPro" id="IPR045199">
    <property type="entry name" value="ATAD2-like"/>
</dbReference>
<sequence>MRSLALLPLQYPDLMQAMGIDPPRGILFHGVPGSGKTSAVRALAGELAKQAPRPVAFYVRKGADCLGKYVGDAERTLRLLFDDVSAI</sequence>
<gene>
    <name evidence="5" type="ORF">HaLaN_01100</name>
</gene>
<dbReference type="Proteomes" id="UP000485058">
    <property type="component" value="Unassembled WGS sequence"/>
</dbReference>
<dbReference type="AlphaFoldDB" id="A0A699Y8G6"/>
<evidence type="ECO:0000313" key="6">
    <source>
        <dbReference type="Proteomes" id="UP000485058"/>
    </source>
</evidence>
<dbReference type="GO" id="GO:0005634">
    <property type="term" value="C:nucleus"/>
    <property type="evidence" value="ECO:0007669"/>
    <property type="project" value="TreeGrafter"/>
</dbReference>
<feature type="non-terminal residue" evidence="5">
    <location>
        <position position="1"/>
    </location>
</feature>